<dbReference type="EMBL" id="BKCJ011273399">
    <property type="protein sequence ID" value="GFD13568.1"/>
    <property type="molecule type" value="Genomic_DNA"/>
</dbReference>
<gene>
    <name evidence="2" type="ORF">Tci_885537</name>
</gene>
<feature type="non-terminal residue" evidence="2">
    <location>
        <position position="1"/>
    </location>
</feature>
<feature type="non-terminal residue" evidence="2">
    <location>
        <position position="120"/>
    </location>
</feature>
<organism evidence="2">
    <name type="scientific">Tanacetum cinerariifolium</name>
    <name type="common">Dalmatian daisy</name>
    <name type="synonym">Chrysanthemum cinerariifolium</name>
    <dbReference type="NCBI Taxonomy" id="118510"/>
    <lineage>
        <taxon>Eukaryota</taxon>
        <taxon>Viridiplantae</taxon>
        <taxon>Streptophyta</taxon>
        <taxon>Embryophyta</taxon>
        <taxon>Tracheophyta</taxon>
        <taxon>Spermatophyta</taxon>
        <taxon>Magnoliopsida</taxon>
        <taxon>eudicotyledons</taxon>
        <taxon>Gunneridae</taxon>
        <taxon>Pentapetalae</taxon>
        <taxon>asterids</taxon>
        <taxon>campanulids</taxon>
        <taxon>Asterales</taxon>
        <taxon>Asteraceae</taxon>
        <taxon>Asteroideae</taxon>
        <taxon>Anthemideae</taxon>
        <taxon>Anthemidinae</taxon>
        <taxon>Tanacetum</taxon>
    </lineage>
</organism>
<protein>
    <submittedName>
        <fullName evidence="2">Uncharacterized protein</fullName>
    </submittedName>
</protein>
<reference evidence="2" key="1">
    <citation type="journal article" date="2019" name="Sci. Rep.">
        <title>Draft genome of Tanacetum cinerariifolium, the natural source of mosquito coil.</title>
        <authorList>
            <person name="Yamashiro T."/>
            <person name="Shiraishi A."/>
            <person name="Satake H."/>
            <person name="Nakayama K."/>
        </authorList>
    </citation>
    <scope>NUCLEOTIDE SEQUENCE</scope>
</reference>
<evidence type="ECO:0000313" key="2">
    <source>
        <dbReference type="EMBL" id="GFD13568.1"/>
    </source>
</evidence>
<comment type="caution">
    <text evidence="2">The sequence shown here is derived from an EMBL/GenBank/DDBJ whole genome shotgun (WGS) entry which is preliminary data.</text>
</comment>
<feature type="region of interest" description="Disordered" evidence="1">
    <location>
        <begin position="101"/>
        <end position="120"/>
    </location>
</feature>
<name>A0A699TWX9_TANCI</name>
<accession>A0A699TWX9</accession>
<dbReference type="AlphaFoldDB" id="A0A699TWX9"/>
<proteinExistence type="predicted"/>
<evidence type="ECO:0000256" key="1">
    <source>
        <dbReference type="SAM" id="MobiDB-lite"/>
    </source>
</evidence>
<sequence length="120" mass="12982">VAVKKVNDVTRLQALVDKKKVVITEATIIYALYLDDAEGVECLPNEEIFVELARIGYEKPSIKLTVGKGFSRVETPLFEGMIVEQQVAKEGDADENVEDVNVGDAAKGDVSAANDEVPTS</sequence>